<dbReference type="PANTHER" id="PTHR45939:SF2">
    <property type="entry name" value="CARRIER PROTEIN, PUTATIVE (AFU_ORTHOLOGUE AFUA_2G13870)-RELATED"/>
    <property type="match status" value="1"/>
</dbReference>
<dbReference type="GO" id="GO:0015217">
    <property type="term" value="F:ADP transmembrane transporter activity"/>
    <property type="evidence" value="ECO:0007669"/>
    <property type="project" value="TreeGrafter"/>
</dbReference>
<evidence type="ECO:0000256" key="9">
    <source>
        <dbReference type="PROSITE-ProRule" id="PRU00282"/>
    </source>
</evidence>
<reference evidence="13" key="1">
    <citation type="submission" date="2023-02" db="EMBL/GenBank/DDBJ databases">
        <authorList>
            <person name="Palmer J.M."/>
        </authorList>
    </citation>
    <scope>NUCLEOTIDE SEQUENCE</scope>
    <source>
        <strain evidence="13">FW57</strain>
    </source>
</reference>
<sequence>MPPSPPPSSPSSFLPSLGHASSGALGTLVSALTTYPLDLVNTRLKVQRQLRADGAIREADTYDGVADAFAKIYAHEGGARAFFAGLGVELGKAGADSFLWFLFYNWFREIRLVDRKDLPYLRVLEELAVGAAAGACAKLFTTPVSNVVTRRQTASLLDSSSSSGSSGSSGGGKAGKARAGGGARDLTFGQTIAEMRRERGVLGLWAGYSASLVLTLNPSITFFLQQVLKRALVPREKWHEPDVKTTFLLAAVSKVVATAVTYPFQIAKARVQVSVPEKGKDGKETARDNIFATVLRIARVEGTRALYDGIGGELLKGFFSHGTTMLSKDVIHRFIVQLYFAILAALRRYPQFRTRLSGRMREARKEMRERYLRASSSGADEVRRGVRYVKDAVDSGESTAANWLSGRLMKVDG</sequence>
<organism evidence="13 14">
    <name type="scientific">Staphylotrichum longicolle</name>
    <dbReference type="NCBI Taxonomy" id="669026"/>
    <lineage>
        <taxon>Eukaryota</taxon>
        <taxon>Fungi</taxon>
        <taxon>Dikarya</taxon>
        <taxon>Ascomycota</taxon>
        <taxon>Pezizomycotina</taxon>
        <taxon>Sordariomycetes</taxon>
        <taxon>Sordariomycetidae</taxon>
        <taxon>Sordariales</taxon>
        <taxon>Chaetomiaceae</taxon>
        <taxon>Staphylotrichum</taxon>
    </lineage>
</organism>
<dbReference type="GO" id="GO:0016020">
    <property type="term" value="C:membrane"/>
    <property type="evidence" value="ECO:0007669"/>
    <property type="project" value="UniProtKB-SubCell"/>
</dbReference>
<evidence type="ECO:0000256" key="8">
    <source>
        <dbReference type="ARBA" id="ARBA00023136"/>
    </source>
</evidence>
<evidence type="ECO:0000256" key="4">
    <source>
        <dbReference type="ARBA" id="ARBA00022692"/>
    </source>
</evidence>
<gene>
    <name evidence="13" type="ORF">NEMBOFW57_000831</name>
</gene>
<keyword evidence="4 9" id="KW-0812">Transmembrane</keyword>
<evidence type="ECO:0000256" key="2">
    <source>
        <dbReference type="ARBA" id="ARBA00006375"/>
    </source>
</evidence>
<comment type="similarity">
    <text evidence="2 10">Belongs to the mitochondrial carrier (TC 2.A.29) family.</text>
</comment>
<dbReference type="Pfam" id="PF00153">
    <property type="entry name" value="Mito_carr"/>
    <property type="match status" value="3"/>
</dbReference>
<evidence type="ECO:0000256" key="1">
    <source>
        <dbReference type="ARBA" id="ARBA00004141"/>
    </source>
</evidence>
<dbReference type="Proteomes" id="UP001197093">
    <property type="component" value="Unassembled WGS sequence"/>
</dbReference>
<feature type="repeat" description="Solcar" evidence="9">
    <location>
        <begin position="121"/>
        <end position="231"/>
    </location>
</feature>
<feature type="repeat" description="Solcar" evidence="9">
    <location>
        <begin position="14"/>
        <end position="110"/>
    </location>
</feature>
<evidence type="ECO:0000313" key="13">
    <source>
        <dbReference type="EMBL" id="KAG7290827.1"/>
    </source>
</evidence>
<dbReference type="SUPFAM" id="SSF103506">
    <property type="entry name" value="Mitochondrial carrier"/>
    <property type="match status" value="1"/>
</dbReference>
<comment type="subcellular location">
    <subcellularLocation>
        <location evidence="1">Membrane</location>
        <topology evidence="1">Multi-pass membrane protein</topology>
    </subcellularLocation>
</comment>
<keyword evidence="3 10" id="KW-0813">Transport</keyword>
<keyword evidence="8 9" id="KW-0472">Membrane</keyword>
<protein>
    <recommendedName>
        <fullName evidence="15">Peroxisomal adenine nucleotide transporter 1</fullName>
    </recommendedName>
</protein>
<evidence type="ECO:0000256" key="3">
    <source>
        <dbReference type="ARBA" id="ARBA00022448"/>
    </source>
</evidence>
<keyword evidence="7 12" id="KW-1133">Transmembrane helix</keyword>
<dbReference type="PANTHER" id="PTHR45939">
    <property type="entry name" value="PEROXISOMAL MEMBRANE PROTEIN PMP34-RELATED"/>
    <property type="match status" value="1"/>
</dbReference>
<feature type="compositionally biased region" description="Gly residues" evidence="11">
    <location>
        <begin position="167"/>
        <end position="182"/>
    </location>
</feature>
<dbReference type="InterPro" id="IPR023395">
    <property type="entry name" value="MCP_dom_sf"/>
</dbReference>
<dbReference type="AlphaFoldDB" id="A0AAD4F3F2"/>
<dbReference type="Gene3D" id="1.50.40.10">
    <property type="entry name" value="Mitochondrial carrier domain"/>
    <property type="match status" value="1"/>
</dbReference>
<feature type="region of interest" description="Disordered" evidence="11">
    <location>
        <begin position="157"/>
        <end position="182"/>
    </location>
</feature>
<evidence type="ECO:0000256" key="10">
    <source>
        <dbReference type="RuleBase" id="RU000488"/>
    </source>
</evidence>
<name>A0AAD4F3F2_9PEZI</name>
<evidence type="ECO:0000256" key="12">
    <source>
        <dbReference type="SAM" id="Phobius"/>
    </source>
</evidence>
<feature type="transmembrane region" description="Helical" evidence="12">
    <location>
        <begin position="20"/>
        <end position="40"/>
    </location>
</feature>
<accession>A0AAD4F3F2</accession>
<proteinExistence type="inferred from homology"/>
<feature type="repeat" description="Solcar" evidence="9">
    <location>
        <begin position="245"/>
        <end position="334"/>
    </location>
</feature>
<evidence type="ECO:0008006" key="15">
    <source>
        <dbReference type="Google" id="ProtNLM"/>
    </source>
</evidence>
<dbReference type="PROSITE" id="PS50920">
    <property type="entry name" value="SOLCAR"/>
    <property type="match status" value="3"/>
</dbReference>
<evidence type="ECO:0000256" key="5">
    <source>
        <dbReference type="ARBA" id="ARBA00022737"/>
    </source>
</evidence>
<evidence type="ECO:0000256" key="11">
    <source>
        <dbReference type="SAM" id="MobiDB-lite"/>
    </source>
</evidence>
<evidence type="ECO:0000256" key="7">
    <source>
        <dbReference type="ARBA" id="ARBA00022989"/>
    </source>
</evidence>
<evidence type="ECO:0000256" key="6">
    <source>
        <dbReference type="ARBA" id="ARBA00022792"/>
    </source>
</evidence>
<dbReference type="InterPro" id="IPR052217">
    <property type="entry name" value="Mito/Peroxisomal_Carrier"/>
</dbReference>
<feature type="transmembrane region" description="Helical" evidence="12">
    <location>
        <begin position="202"/>
        <end position="224"/>
    </location>
</feature>
<dbReference type="InterPro" id="IPR018108">
    <property type="entry name" value="MCP_transmembrane"/>
</dbReference>
<evidence type="ECO:0000313" key="14">
    <source>
        <dbReference type="Proteomes" id="UP001197093"/>
    </source>
</evidence>
<keyword evidence="6" id="KW-0999">Mitochondrion inner membrane</keyword>
<keyword evidence="6" id="KW-0496">Mitochondrion</keyword>
<comment type="caution">
    <text evidence="13">The sequence shown here is derived from an EMBL/GenBank/DDBJ whole genome shotgun (WGS) entry which is preliminary data.</text>
</comment>
<keyword evidence="14" id="KW-1185">Reference proteome</keyword>
<keyword evidence="5" id="KW-0677">Repeat</keyword>
<dbReference type="EMBL" id="JAHCVI010000001">
    <property type="protein sequence ID" value="KAG7290827.1"/>
    <property type="molecule type" value="Genomic_DNA"/>
</dbReference>